<keyword evidence="17" id="KW-0411">Iron-sulfur</keyword>
<reference evidence="27" key="1">
    <citation type="submission" date="2016-10" db="EMBL/GenBank/DDBJ databases">
        <title>Chloroplast genomes as a tool to resolve red algal phylogenies: a case study in the Nemaliales.</title>
        <authorList>
            <person name="Costa J.F."/>
            <person name="Lin S.M."/>
            <person name="Macaya E.C."/>
            <person name="Fernandez-Garcia C."/>
            <person name="Verbruggen H."/>
        </authorList>
    </citation>
    <scope>NUCLEOTIDE SEQUENCE</scope>
    <source>
        <strain evidence="27">J.0154</strain>
    </source>
</reference>
<dbReference type="GO" id="GO:0046872">
    <property type="term" value="F:metal ion binding"/>
    <property type="evidence" value="ECO:0007669"/>
    <property type="project" value="UniProtKB-KW"/>
</dbReference>
<dbReference type="UniPathway" id="UPA00045"/>
<keyword evidence="14" id="KW-0315">Glutamine amidotransferase</keyword>
<dbReference type="EMBL" id="LT622872">
    <property type="protein sequence ID" value="SCW23138.1"/>
    <property type="molecule type" value="Genomic_DNA"/>
</dbReference>
<dbReference type="InterPro" id="IPR002932">
    <property type="entry name" value="Glu_synthdom"/>
</dbReference>
<keyword evidence="11" id="KW-0288">FMN</keyword>
<dbReference type="GO" id="GO:0016041">
    <property type="term" value="F:glutamate synthase (ferredoxin) activity"/>
    <property type="evidence" value="ECO:0007669"/>
    <property type="project" value="UniProtKB-EC"/>
</dbReference>
<dbReference type="Pfam" id="PF04898">
    <property type="entry name" value="Glu_syn_central"/>
    <property type="match status" value="1"/>
</dbReference>
<dbReference type="GO" id="GO:0009570">
    <property type="term" value="C:chloroplast stroma"/>
    <property type="evidence" value="ECO:0007669"/>
    <property type="project" value="UniProtKB-SubCell"/>
</dbReference>
<comment type="cofactor">
    <cofactor evidence="1">
        <name>FMN</name>
        <dbReference type="ChEBI" id="CHEBI:58210"/>
    </cofactor>
</comment>
<comment type="catalytic activity">
    <reaction evidence="22">
        <text>2 oxidized [2Fe-2S]-[ferredoxin] + 2 L-glutamate = L-glutamine + 2 reduced [2Fe-2S]-[ferredoxin] + 2-oxoglutarate + 2 H(+)</text>
        <dbReference type="Rhea" id="RHEA:12128"/>
        <dbReference type="Rhea" id="RHEA-COMP:10000"/>
        <dbReference type="Rhea" id="RHEA-COMP:10001"/>
        <dbReference type="ChEBI" id="CHEBI:15378"/>
        <dbReference type="ChEBI" id="CHEBI:16810"/>
        <dbReference type="ChEBI" id="CHEBI:29985"/>
        <dbReference type="ChEBI" id="CHEBI:33737"/>
        <dbReference type="ChEBI" id="CHEBI:33738"/>
        <dbReference type="ChEBI" id="CHEBI:58359"/>
        <dbReference type="EC" id="1.4.7.1"/>
    </reaction>
</comment>
<dbReference type="Pfam" id="PF00310">
    <property type="entry name" value="GATase_2"/>
    <property type="match status" value="1"/>
</dbReference>
<dbReference type="NCBIfam" id="NF008730">
    <property type="entry name" value="PRK11750.1"/>
    <property type="match status" value="1"/>
</dbReference>
<evidence type="ECO:0000256" key="21">
    <source>
        <dbReference type="ARBA" id="ARBA00039085"/>
    </source>
</evidence>
<evidence type="ECO:0000313" key="27">
    <source>
        <dbReference type="EMBL" id="SCW23138.1"/>
    </source>
</evidence>
<keyword evidence="19" id="KW-0003">3Fe-4S</keyword>
<comment type="similarity">
    <text evidence="7">Belongs to the glutamate synthase family.</text>
</comment>
<keyword evidence="27" id="KW-0150">Chloroplast</keyword>
<evidence type="ECO:0000256" key="19">
    <source>
        <dbReference type="ARBA" id="ARBA00023291"/>
    </source>
</evidence>
<evidence type="ECO:0000256" key="5">
    <source>
        <dbReference type="ARBA" id="ARBA00004802"/>
    </source>
</evidence>
<evidence type="ECO:0000256" key="9">
    <source>
        <dbReference type="ARBA" id="ARBA00022605"/>
    </source>
</evidence>
<dbReference type="SUPFAM" id="SSF69336">
    <property type="entry name" value="Alpha subunit of glutamate synthase, C-terminal domain"/>
    <property type="match status" value="1"/>
</dbReference>
<dbReference type="Pfam" id="PF01493">
    <property type="entry name" value="GXGXG"/>
    <property type="match status" value="1"/>
</dbReference>
<dbReference type="InterPro" id="IPR006982">
    <property type="entry name" value="Glu_synth_centr_N"/>
</dbReference>
<dbReference type="EC" id="1.4.7.1" evidence="21"/>
<evidence type="ECO:0000256" key="8">
    <source>
        <dbReference type="ARBA" id="ARBA00011245"/>
    </source>
</evidence>
<evidence type="ECO:0000256" key="3">
    <source>
        <dbReference type="ARBA" id="ARBA00001974"/>
    </source>
</evidence>
<protein>
    <recommendedName>
        <fullName evidence="23">Ferredoxin-dependent glutamate synthase</fullName>
        <ecNumber evidence="21">1.4.7.1</ecNumber>
    </recommendedName>
    <alternativeName>
        <fullName evidence="24 25">Fd-GOGAT</fullName>
    </alternativeName>
</protein>
<dbReference type="CDD" id="cd00713">
    <property type="entry name" value="GltS"/>
    <property type="match status" value="1"/>
</dbReference>
<dbReference type="RefSeq" id="YP_009314683.1">
    <property type="nucleotide sequence ID" value="NC_031663.1"/>
</dbReference>
<evidence type="ECO:0000256" key="15">
    <source>
        <dbReference type="ARBA" id="ARBA00023002"/>
    </source>
</evidence>
<comment type="pathway">
    <text evidence="20">Amino-acid biosynthesis; L-glutamate biosynthesis via GLT pathway; L-glutamate from 2-oxoglutarate and L-glutamine (ferredoxin route): step 1/1.</text>
</comment>
<dbReference type="FunFam" id="3.60.20.10:FF:000001">
    <property type="entry name" value="Glutamate synthase, large subunit"/>
    <property type="match status" value="1"/>
</dbReference>
<keyword evidence="16" id="KW-0408">Iron</keyword>
<dbReference type="InterPro" id="IPR002489">
    <property type="entry name" value="Glu_synth_asu_C"/>
</dbReference>
<evidence type="ECO:0000256" key="4">
    <source>
        <dbReference type="ARBA" id="ARBA00004470"/>
    </source>
</evidence>
<keyword evidence="12" id="KW-0479">Metal-binding</keyword>
<evidence type="ECO:0000256" key="6">
    <source>
        <dbReference type="ARBA" id="ARBA00004909"/>
    </source>
</evidence>
<keyword evidence="15" id="KW-0560">Oxidoreductase</keyword>
<dbReference type="GO" id="GO:0019676">
    <property type="term" value="P:ammonia assimilation cycle"/>
    <property type="evidence" value="ECO:0007669"/>
    <property type="project" value="TreeGrafter"/>
</dbReference>
<evidence type="ECO:0000256" key="25">
    <source>
        <dbReference type="ARBA" id="ARBA00083463"/>
    </source>
</evidence>
<comment type="cofactor">
    <cofactor evidence="2">
        <name>[3Fe-4S] cluster</name>
        <dbReference type="ChEBI" id="CHEBI:21137"/>
    </cofactor>
</comment>
<evidence type="ECO:0000256" key="20">
    <source>
        <dbReference type="ARBA" id="ARBA00037928"/>
    </source>
</evidence>
<evidence type="ECO:0000256" key="10">
    <source>
        <dbReference type="ARBA" id="ARBA00022630"/>
    </source>
</evidence>
<dbReference type="Pfam" id="PF01645">
    <property type="entry name" value="Glu_synthase"/>
    <property type="match status" value="1"/>
</dbReference>
<evidence type="ECO:0000256" key="7">
    <source>
        <dbReference type="ARBA" id="ARBA00009716"/>
    </source>
</evidence>
<dbReference type="GO" id="GO:0006537">
    <property type="term" value="P:glutamate biosynthetic process"/>
    <property type="evidence" value="ECO:0007669"/>
    <property type="project" value="UniProtKB-KW"/>
</dbReference>
<evidence type="ECO:0000256" key="16">
    <source>
        <dbReference type="ARBA" id="ARBA00023004"/>
    </source>
</evidence>
<keyword evidence="27" id="KW-0934">Plastid</keyword>
<dbReference type="SUPFAM" id="SSF56235">
    <property type="entry name" value="N-terminal nucleophile aminohydrolases (Ntn hydrolases)"/>
    <property type="match status" value="1"/>
</dbReference>
<organism evidence="27">
    <name type="scientific">Neoizziella asiatica</name>
    <dbReference type="NCBI Taxonomy" id="1077397"/>
    <lineage>
        <taxon>Eukaryota</taxon>
        <taxon>Rhodophyta</taxon>
        <taxon>Florideophyceae</taxon>
        <taxon>Nemaliophycidae</taxon>
        <taxon>Nemaliales</taxon>
        <taxon>Liagoraceae</taxon>
        <taxon>Neoizziella</taxon>
    </lineage>
</organism>
<evidence type="ECO:0000256" key="12">
    <source>
        <dbReference type="ARBA" id="ARBA00022723"/>
    </source>
</evidence>
<evidence type="ECO:0000256" key="13">
    <source>
        <dbReference type="ARBA" id="ARBA00022827"/>
    </source>
</evidence>
<dbReference type="InterPro" id="IPR013785">
    <property type="entry name" value="Aldolase_TIM"/>
</dbReference>
<evidence type="ECO:0000256" key="11">
    <source>
        <dbReference type="ARBA" id="ARBA00022643"/>
    </source>
</evidence>
<sequence length="1531" mass="168797">MQASKYYTSLLVNYSGQPSIIQERDACGVGFLAKPSANPTHSLVIKALSCLTCMEHRGACSADRDTGDGAGIMTQIPWDLFADFVGNAYQGVGVAMVFLPLQNTKNIQKVFEWVIEDEKFEIIGWRDVPTINEVLGKQGQQSKPIIKQCFVRNSDLDGDLLEATLYAVRKRIEKLIAQQFDTINNQFYVCSFSSRTIVYKGMLRSAVLGQFYQDLYNPRYTSKFAIYHRRFSTNTMPKWPLAQPMRFIAHNGEINTLLGNLNWMKSKESLFNHQFLQDRIDDIKPVVNYENSDSANLDAATEVLVSSGKSPEESLMILIPEAYKNQPALDACPEIIDFYDYYSHLQEPWDGPALVVFSDGKSIGATLDRNGLRPARYCVTQDGLVIVSSESGVIEVDPENIIEKGRLGPGQMISLDIDTGILSDNWSIKKKIAEKLPYGNWLAKYKQELAKQPYLLENRKSDMDLMKFHTAFGYSNEDVELVIEHMASSAKEPTFCMGDDIPLAVLSSKPHLIYDYFKQRFAQVTNPAIDPLRESLVMSLNTTLGAKGDLLSPQQAIAKRLQLQSPVLNENELQRIIQSDFKCAKIRTFCSISDYDTDLSNPIKLICHQALQYAQDKTEILILTDFVSDLPEDEVFIPPLLIVGAVHHHLIKHNVRQNVSIIVETAQCWNTHHFACLIGYGASAVCPYLGFQTVRNWWYHPRTQKLMGNGKISKLTIDVAQNNYRIAIEAGLLKILSKMGISLLSSYHGAQIFEILGLGPDVADLAFRGTVSRVKGMTLKELSVQVADNYFSAFTSALPKKLINLGYVQYRPGAEYHVNNPEMSKTLHKAVRSKDTNLYDQYRELLLNRPPTNLRDLLIIKQSNVSIPLDDVEPVDQILSRFCTGGMSLGALSRETHETLAIAMNRIGGKSNSGEGGEDPIRFLQIDNVSDSGVSDTFPHLKGLHNNDLANSYIKQIASGRFGVTPEYLMSGSQLEIKIAQGAKPGEGGQLPGKKVSPYIASLRNCKPGVTLISPPPHHDIYSIEDLSQLIFDLHQINPSAKVSVKLVAQSGIGTVAAGVAKGNADIIQISGHDGGTGASPLSSIKHAGGPWELGITEVHQLLSENNLRNRVILRVDGGLRTGLDIVLAALMGAQEFGFGTVAMIATGCVMARICHTNNCPVGVATQRQDLRNRYPGIPSDLVNFFTFVAEEVRSILASLGYAKLQDIVGRVDLLEQNQQIDLYKTKNLDLASLLIQVSDNQIRLQNQDLETQQPHTNGPVLDDELLLDPSILQAIHNQTSTSKKVKIVNTNRSVGARISGKIVNLYGNKGFSGKLNLSFYGSAGQSYGAFICHGISFHLFGEANDYVGKGMNGGEIVIVPPRGYTYKPHDQVIIGNTCLYGATGGSLFANGQAGERFAVRNSVAQAVVEGVGDHACEYMTGGTVVVIGPAGRNIAAGMTGGIAYFLDENNNLLSRINQEIVKVQRIKTQEGENHLKNLLVMHLSKTNSPKAKLLLENWLNFLPLFWQIVPPSESDSSVTNPSMSQYKSVG</sequence>
<comment type="pathway">
    <text evidence="6">Nitrogen metabolism.</text>
</comment>
<evidence type="ECO:0000256" key="24">
    <source>
        <dbReference type="ARBA" id="ARBA00080344"/>
    </source>
</evidence>
<keyword evidence="9" id="KW-0028">Amino-acid biosynthesis</keyword>
<dbReference type="CDD" id="cd00982">
    <property type="entry name" value="gltB_C"/>
    <property type="match status" value="1"/>
</dbReference>
<gene>
    <name evidence="27" type="primary">gltB</name>
    <name evidence="27" type="ORF">J0154_66</name>
</gene>
<keyword evidence="10" id="KW-0285">Flavoprotein</keyword>
<feature type="domain" description="Glutamine amidotransferase type-2" evidence="26">
    <location>
        <begin position="27"/>
        <end position="418"/>
    </location>
</feature>
<dbReference type="Gene3D" id="3.60.20.10">
    <property type="entry name" value="Glutamine Phosphoribosylpyrophosphate, subunit 1, domain 1"/>
    <property type="match status" value="1"/>
</dbReference>
<comment type="subcellular location">
    <subcellularLocation>
        <location evidence="4">Plastid</location>
        <location evidence="4">Chloroplast stroma</location>
    </subcellularLocation>
</comment>
<dbReference type="GeneID" id="29999822"/>
<dbReference type="SUPFAM" id="SSF51395">
    <property type="entry name" value="FMN-linked oxidoreductases"/>
    <property type="match status" value="1"/>
</dbReference>
<dbReference type="InterPro" id="IPR050711">
    <property type="entry name" value="ET-N_metabolism_enzyme"/>
</dbReference>
<evidence type="ECO:0000256" key="2">
    <source>
        <dbReference type="ARBA" id="ARBA00001927"/>
    </source>
</evidence>
<keyword evidence="18" id="KW-0314">Glutamate biosynthesis</keyword>
<dbReference type="InterPro" id="IPR017932">
    <property type="entry name" value="GATase_2_dom"/>
</dbReference>
<evidence type="ECO:0000256" key="17">
    <source>
        <dbReference type="ARBA" id="ARBA00023014"/>
    </source>
</evidence>
<dbReference type="PANTHER" id="PTHR11938">
    <property type="entry name" value="FAD NADPH DEHYDROGENASE/OXIDOREDUCTASE"/>
    <property type="match status" value="1"/>
</dbReference>
<dbReference type="InterPro" id="IPR036485">
    <property type="entry name" value="Glu_synth_asu_C_sf"/>
</dbReference>
<dbReference type="CDD" id="cd02808">
    <property type="entry name" value="GltS_FMN"/>
    <property type="match status" value="1"/>
</dbReference>
<dbReference type="InterPro" id="IPR029055">
    <property type="entry name" value="Ntn_hydrolases_N"/>
</dbReference>
<keyword evidence="13" id="KW-0274">FAD</keyword>
<dbReference type="GO" id="GO:0051538">
    <property type="term" value="F:3 iron, 4 sulfur cluster binding"/>
    <property type="evidence" value="ECO:0007669"/>
    <property type="project" value="UniProtKB-KW"/>
</dbReference>
<dbReference type="Gene3D" id="2.160.20.60">
    <property type="entry name" value="Glutamate synthase, alpha subunit, C-terminal domain"/>
    <property type="match status" value="1"/>
</dbReference>
<comment type="subunit">
    <text evidence="8">Monomer.</text>
</comment>
<proteinExistence type="inferred from homology"/>
<comment type="cofactor">
    <cofactor evidence="3">
        <name>FAD</name>
        <dbReference type="ChEBI" id="CHEBI:57692"/>
    </cofactor>
</comment>
<name>A0A1G4NWU7_9FLOR</name>
<evidence type="ECO:0000256" key="18">
    <source>
        <dbReference type="ARBA" id="ARBA00023164"/>
    </source>
</evidence>
<accession>A0A1G4NWU7</accession>
<geneLocation type="chloroplast" evidence="27"/>
<dbReference type="Gene3D" id="3.20.20.70">
    <property type="entry name" value="Aldolase class I"/>
    <property type="match status" value="2"/>
</dbReference>
<evidence type="ECO:0000256" key="1">
    <source>
        <dbReference type="ARBA" id="ARBA00001917"/>
    </source>
</evidence>
<reference evidence="27" key="2">
    <citation type="submission" date="2016-10" db="EMBL/GenBank/DDBJ databases">
        <authorList>
            <person name="de Groot N.N."/>
        </authorList>
    </citation>
    <scope>NUCLEOTIDE SEQUENCE</scope>
    <source>
        <strain evidence="27">J.0154</strain>
    </source>
</reference>
<dbReference type="PANTHER" id="PTHR11938:SF133">
    <property type="entry name" value="GLUTAMATE SYNTHASE (NADH)"/>
    <property type="match status" value="1"/>
</dbReference>
<evidence type="ECO:0000256" key="14">
    <source>
        <dbReference type="ARBA" id="ARBA00022962"/>
    </source>
</evidence>
<evidence type="ECO:0000259" key="26">
    <source>
        <dbReference type="PROSITE" id="PS51278"/>
    </source>
</evidence>
<evidence type="ECO:0000256" key="23">
    <source>
        <dbReference type="ARBA" id="ARBA00071531"/>
    </source>
</evidence>
<evidence type="ECO:0000256" key="22">
    <source>
        <dbReference type="ARBA" id="ARBA00052339"/>
    </source>
</evidence>
<dbReference type="PROSITE" id="PS51278">
    <property type="entry name" value="GATASE_TYPE_2"/>
    <property type="match status" value="1"/>
</dbReference>
<dbReference type="FunFam" id="3.20.20.70:FF:000084">
    <property type="entry name" value="Ferredoxin-dependent glutamate synthase, chloroplastic"/>
    <property type="match status" value="1"/>
</dbReference>
<comment type="pathway">
    <text evidence="5">Energy metabolism; nitrogen metabolism.</text>
</comment>